<feature type="transmembrane region" description="Helical" evidence="1">
    <location>
        <begin position="73"/>
        <end position="94"/>
    </location>
</feature>
<protein>
    <recommendedName>
        <fullName evidence="4">Membrane transporter protein</fullName>
    </recommendedName>
</protein>
<feature type="transmembrane region" description="Helical" evidence="1">
    <location>
        <begin position="158"/>
        <end position="178"/>
    </location>
</feature>
<feature type="transmembrane region" description="Helical" evidence="1">
    <location>
        <begin position="127"/>
        <end position="146"/>
    </location>
</feature>
<keyword evidence="3" id="KW-1185">Reference proteome</keyword>
<feature type="transmembrane region" description="Helical" evidence="1">
    <location>
        <begin position="37"/>
        <end position="61"/>
    </location>
</feature>
<gene>
    <name evidence="2" type="ORF">J2S11_001622</name>
</gene>
<proteinExistence type="predicted"/>
<evidence type="ECO:0008006" key="4">
    <source>
        <dbReference type="Google" id="ProtNLM"/>
    </source>
</evidence>
<dbReference type="Proteomes" id="UP001235840">
    <property type="component" value="Unassembled WGS sequence"/>
</dbReference>
<keyword evidence="1" id="KW-0472">Membrane</keyword>
<sequence>MPKFIKNYWFNPDCVGVSEIRTRFKTTEATTRKMVTVAFLATLSSIFQSMGGLLPGIGYLISPLATAPIMLSTIFSFRSGLTAYILTIFLLFFIQPSELIIFPFTTGLLGLGIGSSLLYFKTRLSAVLVGSFSLLGGILLVLYVFQFPVLGPIASSTFSLSTIALVYVFSFFYSWLWIEISKYCIKKISKVIT</sequence>
<evidence type="ECO:0000313" key="2">
    <source>
        <dbReference type="EMBL" id="MDQ0165721.1"/>
    </source>
</evidence>
<keyword evidence="1" id="KW-1133">Transmembrane helix</keyword>
<feature type="transmembrane region" description="Helical" evidence="1">
    <location>
        <begin position="100"/>
        <end position="120"/>
    </location>
</feature>
<keyword evidence="1" id="KW-0812">Transmembrane</keyword>
<name>A0ABT9VXK7_9BACI</name>
<accession>A0ABT9VXK7</accession>
<comment type="caution">
    <text evidence="2">The sequence shown here is derived from an EMBL/GenBank/DDBJ whole genome shotgun (WGS) entry which is preliminary data.</text>
</comment>
<organism evidence="2 3">
    <name type="scientific">Caldalkalibacillus horti</name>
    <dbReference type="NCBI Taxonomy" id="77523"/>
    <lineage>
        <taxon>Bacteria</taxon>
        <taxon>Bacillati</taxon>
        <taxon>Bacillota</taxon>
        <taxon>Bacilli</taxon>
        <taxon>Bacillales</taxon>
        <taxon>Bacillaceae</taxon>
        <taxon>Caldalkalibacillus</taxon>
    </lineage>
</organism>
<dbReference type="EMBL" id="JAUSTY010000005">
    <property type="protein sequence ID" value="MDQ0165721.1"/>
    <property type="molecule type" value="Genomic_DNA"/>
</dbReference>
<reference evidence="2 3" key="1">
    <citation type="submission" date="2023-07" db="EMBL/GenBank/DDBJ databases">
        <title>Genomic Encyclopedia of Type Strains, Phase IV (KMG-IV): sequencing the most valuable type-strain genomes for metagenomic binning, comparative biology and taxonomic classification.</title>
        <authorList>
            <person name="Goeker M."/>
        </authorList>
    </citation>
    <scope>NUCLEOTIDE SEQUENCE [LARGE SCALE GENOMIC DNA]</scope>
    <source>
        <strain evidence="2 3">DSM 12751</strain>
    </source>
</reference>
<dbReference type="RefSeq" id="WP_307393146.1">
    <property type="nucleotide sequence ID" value="NZ_BAAADK010000011.1"/>
</dbReference>
<evidence type="ECO:0000256" key="1">
    <source>
        <dbReference type="SAM" id="Phobius"/>
    </source>
</evidence>
<evidence type="ECO:0000313" key="3">
    <source>
        <dbReference type="Proteomes" id="UP001235840"/>
    </source>
</evidence>